<reference evidence="2 3" key="1">
    <citation type="journal article" date="2014" name="PLoS Genet.">
        <title>Phylogenetically driven sequencing of extremely halophilic archaea reveals strategies for static and dynamic osmo-response.</title>
        <authorList>
            <person name="Becker E.A."/>
            <person name="Seitzer P.M."/>
            <person name="Tritt A."/>
            <person name="Larsen D."/>
            <person name="Krusor M."/>
            <person name="Yao A.I."/>
            <person name="Wu D."/>
            <person name="Madern D."/>
            <person name="Eisen J.A."/>
            <person name="Darling A.E."/>
            <person name="Facciotti M.T."/>
        </authorList>
    </citation>
    <scope>NUCLEOTIDE SEQUENCE [LARGE SCALE GENOMIC DNA]</scope>
    <source>
        <strain evidence="2 3">DSM 18795</strain>
    </source>
</reference>
<keyword evidence="3" id="KW-1185">Reference proteome</keyword>
<accession>L9XCX9</accession>
<organism evidence="2 3">
    <name type="scientific">Natronococcus jeotgali DSM 18795</name>
    <dbReference type="NCBI Taxonomy" id="1227498"/>
    <lineage>
        <taxon>Archaea</taxon>
        <taxon>Methanobacteriati</taxon>
        <taxon>Methanobacteriota</taxon>
        <taxon>Stenosarchaea group</taxon>
        <taxon>Halobacteria</taxon>
        <taxon>Halobacteriales</taxon>
        <taxon>Natrialbaceae</taxon>
        <taxon>Natronococcus</taxon>
    </lineage>
</organism>
<gene>
    <name evidence="2" type="ORF">C492_11015</name>
</gene>
<dbReference type="Proteomes" id="UP000011531">
    <property type="component" value="Unassembled WGS sequence"/>
</dbReference>
<sequence>MKSGATDPFADDQQDDQDKNTDEPDSNTDQSDSAVTPENHQEGNSNTGQSDSAVTTEGRQEDDSNTGQFDRSDLPRIITRDTVKEDRDAVHQLFVYEDTTEKEKEARRELEDRIGDIYKLDAREAIYRAGMENLDDAEAILRNWGADI</sequence>
<dbReference type="InterPro" id="IPR058276">
    <property type="entry name" value="DUF7970"/>
</dbReference>
<dbReference type="EMBL" id="AOIA01000102">
    <property type="protein sequence ID" value="ELY59595.1"/>
    <property type="molecule type" value="Genomic_DNA"/>
</dbReference>
<protein>
    <submittedName>
        <fullName evidence="2">Uncharacterized protein</fullName>
    </submittedName>
</protein>
<feature type="compositionally biased region" description="Polar residues" evidence="1">
    <location>
        <begin position="27"/>
        <end position="57"/>
    </location>
</feature>
<dbReference type="STRING" id="1227498.C492_11015"/>
<comment type="caution">
    <text evidence="2">The sequence shown here is derived from an EMBL/GenBank/DDBJ whole genome shotgun (WGS) entry which is preliminary data.</text>
</comment>
<dbReference type="OrthoDB" id="205962at2157"/>
<dbReference type="Pfam" id="PF25925">
    <property type="entry name" value="DUF7970"/>
    <property type="match status" value="1"/>
</dbReference>
<evidence type="ECO:0000313" key="3">
    <source>
        <dbReference type="Proteomes" id="UP000011531"/>
    </source>
</evidence>
<dbReference type="RefSeq" id="WP_008423300.1">
    <property type="nucleotide sequence ID" value="NZ_AOIA01000102.1"/>
</dbReference>
<evidence type="ECO:0000313" key="2">
    <source>
        <dbReference type="EMBL" id="ELY59595.1"/>
    </source>
</evidence>
<name>L9XCX9_9EURY</name>
<feature type="region of interest" description="Disordered" evidence="1">
    <location>
        <begin position="1"/>
        <end position="77"/>
    </location>
</feature>
<dbReference type="AlphaFoldDB" id="L9XCX9"/>
<evidence type="ECO:0000256" key="1">
    <source>
        <dbReference type="SAM" id="MobiDB-lite"/>
    </source>
</evidence>
<proteinExistence type="predicted"/>